<dbReference type="InterPro" id="IPR024408">
    <property type="entry name" value="Muramidase"/>
</dbReference>
<reference evidence="2 3" key="1">
    <citation type="submission" date="2018-10" db="EMBL/GenBank/DDBJ databases">
        <title>Draft genome sequence for the type isolate of Erwinia psidii, agent causal of bacterial blight in guava (Psidium guajava) and wilt and die-back of Eucalyptus spp.</title>
        <authorList>
            <person name="Hermenegildo P.S."/>
            <person name="Santos S.A."/>
            <person name="Guimaraes L.M.S."/>
            <person name="Vidigal P.M.P."/>
            <person name="Pereira I.C."/>
            <person name="Badel J.L."/>
            <person name="Alfenas-Zerbini P."/>
            <person name="Ferreira M.A.S.V."/>
            <person name="Alfenas A.C."/>
        </authorList>
    </citation>
    <scope>NUCLEOTIDE SEQUENCE [LARGE SCALE GENOMIC DNA]</scope>
    <source>
        <strain evidence="2 3">IBSBF 435</strain>
    </source>
</reference>
<organism evidence="2 3">
    <name type="scientific">Erwinia psidii</name>
    <dbReference type="NCBI Taxonomy" id="69224"/>
    <lineage>
        <taxon>Bacteria</taxon>
        <taxon>Pseudomonadati</taxon>
        <taxon>Pseudomonadota</taxon>
        <taxon>Gammaproteobacteria</taxon>
        <taxon>Enterobacterales</taxon>
        <taxon>Erwiniaceae</taxon>
        <taxon>Erwinia</taxon>
    </lineage>
</organism>
<dbReference type="AlphaFoldDB" id="A0A3N6SAH3"/>
<protein>
    <submittedName>
        <fullName evidence="2">N-acetylmuramidase family protein</fullName>
    </submittedName>
</protein>
<accession>A0A3N6SAH3</accession>
<comment type="caution">
    <text evidence="2">The sequence shown here is derived from an EMBL/GenBank/DDBJ whole genome shotgun (WGS) entry which is preliminary data.</text>
</comment>
<proteinExistence type="predicted"/>
<gene>
    <name evidence="2" type="ORF">EB241_18290</name>
</gene>
<evidence type="ECO:0000259" key="1">
    <source>
        <dbReference type="Pfam" id="PF11860"/>
    </source>
</evidence>
<dbReference type="Pfam" id="PF11860">
    <property type="entry name" value="Muramidase"/>
    <property type="match status" value="1"/>
</dbReference>
<dbReference type="RefSeq" id="WP_124234442.1">
    <property type="nucleotide sequence ID" value="NZ_RHHM01000016.1"/>
</dbReference>
<dbReference type="OrthoDB" id="1523598at2"/>
<evidence type="ECO:0000313" key="3">
    <source>
        <dbReference type="Proteomes" id="UP000279457"/>
    </source>
</evidence>
<keyword evidence="3" id="KW-1185">Reference proteome</keyword>
<sequence length="281" mass="30887">MAKISDAVGIGQKNNYADVLTVQILLNKNKKVTTPSDKLSEDGIIRPATIERIKKFQQDVVGLKNPDGIISPNGITMHNLVVHSSFHTSTDRATRSVIFSEAQLVEAAKNLGCEIAAIKAVVLTETPRGAFDEKGRPSILYERHYFHRLTNGKYDSDAVLSNKDAGGYGKYSVQYDKLNKAIALDKNAALQSASWGAFQIMGANFKAAGYANVEDFVKAMQTLQGQLDAFVSFIKNTPPLQNALQNKNWATFAKTYNGPKYLKNEYDTKLANNYQAALKSS</sequence>
<feature type="domain" description="N-acetylmuramidase" evidence="1">
    <location>
        <begin position="115"/>
        <end position="276"/>
    </location>
</feature>
<name>A0A3N6SAH3_9GAMM</name>
<evidence type="ECO:0000313" key="2">
    <source>
        <dbReference type="EMBL" id="RQM36933.1"/>
    </source>
</evidence>
<dbReference type="Proteomes" id="UP000279457">
    <property type="component" value="Unassembled WGS sequence"/>
</dbReference>
<dbReference type="EMBL" id="RHHM01000016">
    <property type="protein sequence ID" value="RQM36933.1"/>
    <property type="molecule type" value="Genomic_DNA"/>
</dbReference>
<dbReference type="InterPro" id="IPR036366">
    <property type="entry name" value="PGBDSf"/>
</dbReference>
<dbReference type="Gene3D" id="1.10.101.10">
    <property type="entry name" value="PGBD-like superfamily/PGBD"/>
    <property type="match status" value="1"/>
</dbReference>